<proteinExistence type="predicted"/>
<protein>
    <submittedName>
        <fullName evidence="2">Uncharacterized protein</fullName>
    </submittedName>
</protein>
<evidence type="ECO:0000313" key="3">
    <source>
        <dbReference type="Proteomes" id="UP001630303"/>
    </source>
</evidence>
<comment type="caution">
    <text evidence="2">The sequence shown here is derived from an EMBL/GenBank/DDBJ whole genome shotgun (WGS) entry which is preliminary data.</text>
</comment>
<reference evidence="2 3" key="1">
    <citation type="submission" date="2023-03" db="EMBL/GenBank/DDBJ databases">
        <title>MT1 and MT2 Draft Genomes of Novel Species.</title>
        <authorList>
            <person name="Venkateswaran K."/>
        </authorList>
    </citation>
    <scope>NUCLEOTIDE SEQUENCE [LARGE SCALE GENOMIC DNA]</scope>
    <source>
        <strain evidence="2 3">IF8SW-P5</strain>
    </source>
</reference>
<dbReference type="Proteomes" id="UP001630303">
    <property type="component" value="Unassembled WGS sequence"/>
</dbReference>
<evidence type="ECO:0000313" key="2">
    <source>
        <dbReference type="EMBL" id="MFM2719457.1"/>
    </source>
</evidence>
<feature type="compositionally biased region" description="Basic and acidic residues" evidence="1">
    <location>
        <begin position="47"/>
        <end position="83"/>
    </location>
</feature>
<dbReference type="RefSeq" id="WP_408904952.1">
    <property type="nucleotide sequence ID" value="NZ_JAROCE010000001.1"/>
</dbReference>
<gene>
    <name evidence="2" type="ORF">P5G46_02965</name>
</gene>
<feature type="region of interest" description="Disordered" evidence="1">
    <location>
        <begin position="1"/>
        <end position="83"/>
    </location>
</feature>
<feature type="compositionally biased region" description="Basic residues" evidence="1">
    <location>
        <begin position="27"/>
        <end position="46"/>
    </location>
</feature>
<organism evidence="2 3">
    <name type="scientific">Microbacterium mcarthurae</name>
    <dbReference type="NCBI Taxonomy" id="3035918"/>
    <lineage>
        <taxon>Bacteria</taxon>
        <taxon>Bacillati</taxon>
        <taxon>Actinomycetota</taxon>
        <taxon>Actinomycetes</taxon>
        <taxon>Micrococcales</taxon>
        <taxon>Microbacteriaceae</taxon>
        <taxon>Microbacterium</taxon>
    </lineage>
</organism>
<feature type="compositionally biased region" description="Basic and acidic residues" evidence="1">
    <location>
        <begin position="16"/>
        <end position="26"/>
    </location>
</feature>
<evidence type="ECO:0000256" key="1">
    <source>
        <dbReference type="SAM" id="MobiDB-lite"/>
    </source>
</evidence>
<accession>A0ABW9GF37</accession>
<name>A0ABW9GF37_9MICO</name>
<keyword evidence="3" id="KW-1185">Reference proteome</keyword>
<dbReference type="EMBL" id="JAROCE010000001">
    <property type="protein sequence ID" value="MFM2719457.1"/>
    <property type="molecule type" value="Genomic_DNA"/>
</dbReference>
<sequence length="83" mass="9364">MNDIVSDQVDGSTRIDAMRPEEDHACARGHRRRGETRPLHPRGPRGKRGEGSADGRRSEVARDLDDQWRGPPAAHERRGQRSD</sequence>